<dbReference type="AlphaFoldDB" id="A0A085MP66"/>
<evidence type="ECO:0000313" key="1">
    <source>
        <dbReference type="EMBL" id="KFD59012.1"/>
    </source>
</evidence>
<dbReference type="EMBL" id="KL363182">
    <property type="protein sequence ID" value="KFD59012.1"/>
    <property type="molecule type" value="Genomic_DNA"/>
</dbReference>
<dbReference type="Proteomes" id="UP000030764">
    <property type="component" value="Unassembled WGS sequence"/>
</dbReference>
<gene>
    <name evidence="1" type="ORF">M513_00175</name>
    <name evidence="2" type="ORF">M514_00175</name>
</gene>
<organism evidence="1 3">
    <name type="scientific">Trichuris suis</name>
    <name type="common">pig whipworm</name>
    <dbReference type="NCBI Taxonomy" id="68888"/>
    <lineage>
        <taxon>Eukaryota</taxon>
        <taxon>Metazoa</taxon>
        <taxon>Ecdysozoa</taxon>
        <taxon>Nematoda</taxon>
        <taxon>Enoplea</taxon>
        <taxon>Dorylaimia</taxon>
        <taxon>Trichinellida</taxon>
        <taxon>Trichuridae</taxon>
        <taxon>Trichuris</taxon>
    </lineage>
</organism>
<accession>A0A085MP66</accession>
<reference evidence="1 3" key="1">
    <citation type="journal article" date="2014" name="Nat. Genet.">
        <title>Genome and transcriptome of the porcine whipworm Trichuris suis.</title>
        <authorList>
            <person name="Jex A.R."/>
            <person name="Nejsum P."/>
            <person name="Schwarz E.M."/>
            <person name="Hu L."/>
            <person name="Young N.D."/>
            <person name="Hall R.S."/>
            <person name="Korhonen P.K."/>
            <person name="Liao S."/>
            <person name="Thamsborg S."/>
            <person name="Xia J."/>
            <person name="Xu P."/>
            <person name="Wang S."/>
            <person name="Scheerlinck J.P."/>
            <person name="Hofmann A."/>
            <person name="Sternberg P.W."/>
            <person name="Wang J."/>
            <person name="Gasser R.B."/>
        </authorList>
    </citation>
    <scope>NUCLEOTIDE SEQUENCE [LARGE SCALE GENOMIC DNA]</scope>
    <source>
        <strain evidence="2">DCEP-RM93F</strain>
        <strain evidence="1">DCEP-RM93M</strain>
    </source>
</reference>
<keyword evidence="3" id="KW-1185">Reference proteome</keyword>
<proteinExistence type="predicted"/>
<dbReference type="Proteomes" id="UP000030758">
    <property type="component" value="Unassembled WGS sequence"/>
</dbReference>
<name>A0A085MP66_9BILA</name>
<sequence length="85" mass="10123">MRPNRLVILKARTILKEFTKLDNRSAKADSRRPLYLHMTCLHRRPGFQYVPPYRGDKADRHTPKFSIFYREDFFFSAADFGQQVS</sequence>
<evidence type="ECO:0000313" key="3">
    <source>
        <dbReference type="Proteomes" id="UP000030764"/>
    </source>
</evidence>
<dbReference type="EMBL" id="KL367475">
    <property type="protein sequence ID" value="KFD73045.1"/>
    <property type="molecule type" value="Genomic_DNA"/>
</dbReference>
<evidence type="ECO:0000313" key="2">
    <source>
        <dbReference type="EMBL" id="KFD73045.1"/>
    </source>
</evidence>
<protein>
    <submittedName>
        <fullName evidence="1">Uncharacterized protein</fullName>
    </submittedName>
</protein>